<proteinExistence type="predicted"/>
<organism evidence="1 2">
    <name type="scientific">Panagrolaimus sp. JU765</name>
    <dbReference type="NCBI Taxonomy" id="591449"/>
    <lineage>
        <taxon>Eukaryota</taxon>
        <taxon>Metazoa</taxon>
        <taxon>Ecdysozoa</taxon>
        <taxon>Nematoda</taxon>
        <taxon>Chromadorea</taxon>
        <taxon>Rhabditida</taxon>
        <taxon>Tylenchina</taxon>
        <taxon>Panagrolaimomorpha</taxon>
        <taxon>Panagrolaimoidea</taxon>
        <taxon>Panagrolaimidae</taxon>
        <taxon>Panagrolaimus</taxon>
    </lineage>
</organism>
<evidence type="ECO:0000313" key="1">
    <source>
        <dbReference type="Proteomes" id="UP000887576"/>
    </source>
</evidence>
<evidence type="ECO:0000313" key="2">
    <source>
        <dbReference type="WBParaSite" id="JU765_v2.g1154.t1"/>
    </source>
</evidence>
<accession>A0AC34PZJ2</accession>
<dbReference type="Proteomes" id="UP000887576">
    <property type="component" value="Unplaced"/>
</dbReference>
<protein>
    <submittedName>
        <fullName evidence="2">Uncharacterized protein</fullName>
    </submittedName>
</protein>
<dbReference type="WBParaSite" id="JU765_v2.g1154.t1">
    <property type="protein sequence ID" value="JU765_v2.g1154.t1"/>
    <property type="gene ID" value="JU765_v2.g1154"/>
</dbReference>
<reference evidence="2" key="1">
    <citation type="submission" date="2022-11" db="UniProtKB">
        <authorList>
            <consortium name="WormBaseParasite"/>
        </authorList>
    </citation>
    <scope>IDENTIFICATION</scope>
</reference>
<name>A0AC34PZJ2_9BILA</name>
<sequence length="11" mass="1366">LAEILRYNIFN</sequence>